<dbReference type="AlphaFoldDB" id="A0A815ITX7"/>
<dbReference type="PIRSF" id="PIRSF003025">
    <property type="entry name" value="eIF5A"/>
    <property type="match status" value="1"/>
</dbReference>
<dbReference type="Gene3D" id="2.40.50.140">
    <property type="entry name" value="Nucleic acid-binding proteins"/>
    <property type="match status" value="1"/>
</dbReference>
<keyword evidence="4 5" id="KW-0385">Hypusine</keyword>
<dbReference type="Pfam" id="PF01287">
    <property type="entry name" value="eIF-5a"/>
    <property type="match status" value="1"/>
</dbReference>
<organism evidence="9 12">
    <name type="scientific">Adineta ricciae</name>
    <name type="common">Rotifer</name>
    <dbReference type="NCBI Taxonomy" id="249248"/>
    <lineage>
        <taxon>Eukaryota</taxon>
        <taxon>Metazoa</taxon>
        <taxon>Spiralia</taxon>
        <taxon>Gnathifera</taxon>
        <taxon>Rotifera</taxon>
        <taxon>Eurotatoria</taxon>
        <taxon>Bdelloidea</taxon>
        <taxon>Adinetida</taxon>
        <taxon>Adinetidae</taxon>
        <taxon>Adineta</taxon>
    </lineage>
</organism>
<proteinExistence type="inferred from homology"/>
<dbReference type="EMBL" id="CAJNOR010006465">
    <property type="protein sequence ID" value="CAF1596049.1"/>
    <property type="molecule type" value="Genomic_DNA"/>
</dbReference>
<dbReference type="SUPFAM" id="SSF50249">
    <property type="entry name" value="Nucleic acid-binding proteins"/>
    <property type="match status" value="1"/>
</dbReference>
<dbReference type="InterPro" id="IPR001884">
    <property type="entry name" value="IF5A-like"/>
</dbReference>
<dbReference type="EMBL" id="CAJNOJ010000286">
    <property type="protein sequence ID" value="CAF1370024.1"/>
    <property type="molecule type" value="Genomic_DNA"/>
</dbReference>
<dbReference type="Pfam" id="PF21485">
    <property type="entry name" value="IF5A-like_N"/>
    <property type="match status" value="1"/>
</dbReference>
<dbReference type="SMART" id="SM01376">
    <property type="entry name" value="eIF-5a"/>
    <property type="match status" value="1"/>
</dbReference>
<evidence type="ECO:0000313" key="11">
    <source>
        <dbReference type="Proteomes" id="UP000663828"/>
    </source>
</evidence>
<dbReference type="SUPFAM" id="SSF50104">
    <property type="entry name" value="Translation proteins SH3-like domain"/>
    <property type="match status" value="1"/>
</dbReference>
<dbReference type="Proteomes" id="UP000663828">
    <property type="component" value="Unassembled WGS sequence"/>
</dbReference>
<evidence type="ECO:0000256" key="2">
    <source>
        <dbReference type="ARBA" id="ARBA00022768"/>
    </source>
</evidence>
<evidence type="ECO:0000259" key="7">
    <source>
        <dbReference type="SMART" id="SM01376"/>
    </source>
</evidence>
<reference evidence="9" key="1">
    <citation type="submission" date="2021-02" db="EMBL/GenBank/DDBJ databases">
        <authorList>
            <person name="Nowell W R."/>
        </authorList>
    </citation>
    <scope>NUCLEOTIDE SEQUENCE</scope>
</reference>
<dbReference type="InterPro" id="IPR008991">
    <property type="entry name" value="Translation_prot_SH3-like_sf"/>
</dbReference>
<dbReference type="PROSITE" id="PS00302">
    <property type="entry name" value="IF5A_HYPUSINE"/>
    <property type="match status" value="1"/>
</dbReference>
<dbReference type="GO" id="GO:0043022">
    <property type="term" value="F:ribosome binding"/>
    <property type="evidence" value="ECO:0007669"/>
    <property type="project" value="UniProtKB-UniRule"/>
</dbReference>
<keyword evidence="2" id="KW-0251">Elongation factor</keyword>
<comment type="caution">
    <text evidence="9">The sequence shown here is derived from an EMBL/GenBank/DDBJ whole genome shotgun (WGS) entry which is preliminary data.</text>
</comment>
<feature type="region of interest" description="Disordered" evidence="6">
    <location>
        <begin position="1"/>
        <end position="28"/>
    </location>
</feature>
<dbReference type="Proteomes" id="UP000663852">
    <property type="component" value="Unassembled WGS sequence"/>
</dbReference>
<keyword evidence="3 5" id="KW-0648">Protein biosynthesis</keyword>
<evidence type="ECO:0000256" key="3">
    <source>
        <dbReference type="ARBA" id="ARBA00022917"/>
    </source>
</evidence>
<evidence type="ECO:0000256" key="1">
    <source>
        <dbReference type="ARBA" id="ARBA00006016"/>
    </source>
</evidence>
<dbReference type="InterPro" id="IPR048670">
    <property type="entry name" value="IF5A-like_N"/>
</dbReference>
<evidence type="ECO:0000313" key="12">
    <source>
        <dbReference type="Proteomes" id="UP000663852"/>
    </source>
</evidence>
<evidence type="ECO:0000256" key="5">
    <source>
        <dbReference type="RuleBase" id="RU362005"/>
    </source>
</evidence>
<protein>
    <recommendedName>
        <fullName evidence="5">Eukaryotic translation initiation factor 5A</fullName>
        <shortName evidence="5">eIF-5A</shortName>
    </recommendedName>
</protein>
<name>A0A815ITX7_ADIRI</name>
<dbReference type="InterPro" id="IPR020189">
    <property type="entry name" value="IF5A_C"/>
</dbReference>
<evidence type="ECO:0000256" key="4">
    <source>
        <dbReference type="ARBA" id="ARBA00023071"/>
    </source>
</evidence>
<feature type="compositionally biased region" description="Low complexity" evidence="6">
    <location>
        <begin position="12"/>
        <end position="25"/>
    </location>
</feature>
<dbReference type="InterPro" id="IPR012340">
    <property type="entry name" value="NA-bd_OB-fold"/>
</dbReference>
<dbReference type="NCBIfam" id="TIGR00037">
    <property type="entry name" value="eIF_5A"/>
    <property type="match status" value="1"/>
</dbReference>
<dbReference type="Gene3D" id="2.30.30.30">
    <property type="match status" value="1"/>
</dbReference>
<evidence type="ECO:0000256" key="6">
    <source>
        <dbReference type="SAM" id="MobiDB-lite"/>
    </source>
</evidence>
<dbReference type="EMBL" id="CAJNOJ010000286">
    <property type="protein sequence ID" value="CAF1370170.1"/>
    <property type="molecule type" value="Genomic_DNA"/>
</dbReference>
<comment type="similarity">
    <text evidence="1 5">Belongs to the eIF-5A family.</text>
</comment>
<dbReference type="InterPro" id="IPR019769">
    <property type="entry name" value="Trans_elong_IF5A_hypusine_site"/>
</dbReference>
<evidence type="ECO:0000313" key="8">
    <source>
        <dbReference type="EMBL" id="CAF1370024.1"/>
    </source>
</evidence>
<gene>
    <name evidence="8" type="ORF">EDS130_LOCUS34320</name>
    <name evidence="9" type="ORF">EDS130_LOCUS34328</name>
    <name evidence="10" type="ORF">XAT740_LOCUS47112</name>
</gene>
<dbReference type="GO" id="GO:0003746">
    <property type="term" value="F:translation elongation factor activity"/>
    <property type="evidence" value="ECO:0007669"/>
    <property type="project" value="UniProtKB-UniRule"/>
</dbReference>
<dbReference type="PANTHER" id="PTHR11673">
    <property type="entry name" value="TRANSLATION INITIATION FACTOR 5A FAMILY MEMBER"/>
    <property type="match status" value="1"/>
</dbReference>
<accession>A0A815ITX7</accession>
<dbReference type="GO" id="GO:0045901">
    <property type="term" value="P:positive regulation of translational elongation"/>
    <property type="evidence" value="ECO:0007669"/>
    <property type="project" value="UniProtKB-UniRule"/>
</dbReference>
<dbReference type="GO" id="GO:0003723">
    <property type="term" value="F:RNA binding"/>
    <property type="evidence" value="ECO:0007669"/>
    <property type="project" value="InterPro"/>
</dbReference>
<evidence type="ECO:0000313" key="9">
    <source>
        <dbReference type="EMBL" id="CAF1370170.1"/>
    </source>
</evidence>
<keyword evidence="11" id="KW-1185">Reference proteome</keyword>
<feature type="domain" description="Translation initiation factor 5A C-terminal" evidence="7">
    <location>
        <begin position="91"/>
        <end position="162"/>
    </location>
</feature>
<dbReference type="OrthoDB" id="9975114at2759"/>
<comment type="PTM">
    <text evidence="5">eIF-5A seems to be the only eukaryotic protein to have a hypusine residue which is a post-translational modification of a lysine by the addition of a butylamino group.</text>
</comment>
<dbReference type="GO" id="GO:0045905">
    <property type="term" value="P:positive regulation of translational termination"/>
    <property type="evidence" value="ECO:0007669"/>
    <property type="project" value="UniProtKB-UniRule"/>
</dbReference>
<dbReference type="InterPro" id="IPR014722">
    <property type="entry name" value="Rib_uL2_dom2"/>
</dbReference>
<sequence length="165" mass="18465">MASRDFNYAEPSASSDNASDSDMNSTPERVGAIHKSDHVVLNGRPVKVVEVAHSKPGKHGHAKVHLVGIDIFTGRRYEDVRPVGHMIEVPNIQKKEYSVVELNECNSIILRDDNTGKMRNDLKLKKDSDVTARILDKYNEGKGRIKVTVFKVLGEEQIKAFKVIE</sequence>
<evidence type="ECO:0000313" key="10">
    <source>
        <dbReference type="EMBL" id="CAF1596049.1"/>
    </source>
</evidence>
<comment type="function">
    <text evidence="5">Translation factor that promotes translation elongation and termination, particularly upon ribosome stalling at specific amino acid sequence contexts. Binds between the exit (E) and peptidyl (P) site of the ribosome and promotes rescue of stalled ribosome: specifically required for efficient translation of polyproline-containing peptides as well as other motifs that stall the ribosome. Acts as ribosome quality control (RQC) cofactor by joining the RQC complex to facilitate peptidyl transfer during CAT tailing step.</text>
</comment>